<dbReference type="InterPro" id="IPR019734">
    <property type="entry name" value="TPR_rpt"/>
</dbReference>
<evidence type="ECO:0000313" key="1">
    <source>
        <dbReference type="EMBL" id="GAI96095.1"/>
    </source>
</evidence>
<dbReference type="EMBL" id="BARW01020819">
    <property type="protein sequence ID" value="GAI96095.1"/>
    <property type="molecule type" value="Genomic_DNA"/>
</dbReference>
<dbReference type="SMART" id="SM00028">
    <property type="entry name" value="TPR"/>
    <property type="match status" value="4"/>
</dbReference>
<dbReference type="PANTHER" id="PTHR12558:SF13">
    <property type="entry name" value="CELL DIVISION CYCLE PROTEIN 27 HOMOLOG"/>
    <property type="match status" value="1"/>
</dbReference>
<dbReference type="PANTHER" id="PTHR12558">
    <property type="entry name" value="CELL DIVISION CYCLE 16,23,27"/>
    <property type="match status" value="1"/>
</dbReference>
<reference evidence="1" key="1">
    <citation type="journal article" date="2014" name="Front. Microbiol.">
        <title>High frequency of phylogenetically diverse reductive dehalogenase-homologous genes in deep subseafloor sedimentary metagenomes.</title>
        <authorList>
            <person name="Kawai M."/>
            <person name="Futagami T."/>
            <person name="Toyoda A."/>
            <person name="Takaki Y."/>
            <person name="Nishi S."/>
            <person name="Hori S."/>
            <person name="Arai W."/>
            <person name="Tsubouchi T."/>
            <person name="Morono Y."/>
            <person name="Uchiyama I."/>
            <person name="Ito T."/>
            <person name="Fujiyama A."/>
            <person name="Inagaki F."/>
            <person name="Takami H."/>
        </authorList>
    </citation>
    <scope>NUCLEOTIDE SEQUENCE</scope>
    <source>
        <strain evidence="1">Expedition CK06-06</strain>
    </source>
</reference>
<dbReference type="SUPFAM" id="SSF48452">
    <property type="entry name" value="TPR-like"/>
    <property type="match status" value="2"/>
</dbReference>
<dbReference type="Pfam" id="PF14559">
    <property type="entry name" value="TPR_19"/>
    <property type="match status" value="2"/>
</dbReference>
<dbReference type="AlphaFoldDB" id="X1U8C3"/>
<name>X1U8C3_9ZZZZ</name>
<comment type="caution">
    <text evidence="1">The sequence shown here is derived from an EMBL/GenBank/DDBJ whole genome shotgun (WGS) entry which is preliminary data.</text>
</comment>
<organism evidence="1">
    <name type="scientific">marine sediment metagenome</name>
    <dbReference type="NCBI Taxonomy" id="412755"/>
    <lineage>
        <taxon>unclassified sequences</taxon>
        <taxon>metagenomes</taxon>
        <taxon>ecological metagenomes</taxon>
    </lineage>
</organism>
<feature type="non-terminal residue" evidence="1">
    <location>
        <position position="1"/>
    </location>
</feature>
<proteinExistence type="predicted"/>
<dbReference type="PROSITE" id="PS50005">
    <property type="entry name" value="TPR"/>
    <property type="match status" value="4"/>
</dbReference>
<accession>X1U8C3</accession>
<gene>
    <name evidence="1" type="ORF">S12H4_35098</name>
</gene>
<protein>
    <submittedName>
        <fullName evidence="1">Uncharacterized protein</fullName>
    </submittedName>
</protein>
<sequence>HYFALAYRYNGQHEKVLDILKRAIPEYPEMKIDLLIEQAQTYQRMGNPQMEMQTYEEILRIEPDNANVSMRMAQAMIRRGMYQQATDHLKRLLQQEPVDEQHRLSRSEHLCLLGKSHLESGQYNLAHKYLQESVNLNPGNSRALFELARNHRFSGRFEKAIACYKQALRYNRNLKWTLLELSFCYQDTSEFRRCTKELAVHYPEIRLAWSRLLPDVQTVEQKKYLHILETDLERIIHTSRSRNACVILQNYPGNEEISRFLAGFATRENIN</sequence>
<dbReference type="InterPro" id="IPR011990">
    <property type="entry name" value="TPR-like_helical_dom_sf"/>
</dbReference>
<feature type="non-terminal residue" evidence="1">
    <location>
        <position position="271"/>
    </location>
</feature>
<dbReference type="Gene3D" id="1.25.40.10">
    <property type="entry name" value="Tetratricopeptide repeat domain"/>
    <property type="match status" value="1"/>
</dbReference>